<evidence type="ECO:0000256" key="8">
    <source>
        <dbReference type="ARBA" id="ARBA00048539"/>
    </source>
</evidence>
<evidence type="ECO:0000313" key="15">
    <source>
        <dbReference type="Proteomes" id="UP000004662"/>
    </source>
</evidence>
<dbReference type="GO" id="GO:0005524">
    <property type="term" value="F:ATP binding"/>
    <property type="evidence" value="ECO:0007669"/>
    <property type="project" value="UniProtKB-UniRule"/>
</dbReference>
<evidence type="ECO:0000256" key="10">
    <source>
        <dbReference type="HAMAP-Rule" id="MF_01161"/>
    </source>
</evidence>
<comment type="subunit">
    <text evidence="9 11">Monomer.</text>
</comment>
<evidence type="ECO:0000256" key="1">
    <source>
        <dbReference type="ARBA" id="ARBA00022598"/>
    </source>
</evidence>
<dbReference type="Gene3D" id="3.40.50.620">
    <property type="entry name" value="HUPs"/>
    <property type="match status" value="1"/>
</dbReference>
<dbReference type="AlphaFoldDB" id="G7QBW7"/>
<dbReference type="OrthoDB" id="9805030at2"/>
<name>G7QBW7_9BACT</name>
<feature type="binding site" evidence="9">
    <location>
        <position position="414"/>
    </location>
    <ligand>
        <name>AMP</name>
        <dbReference type="ChEBI" id="CHEBI:456215"/>
    </ligand>
</feature>
<feature type="domain" description="tRNA(Ile)-lysidine/2-thiocytidine synthase N-terminal" evidence="13">
    <location>
        <begin position="57"/>
        <end position="237"/>
    </location>
</feature>
<dbReference type="EMBL" id="CM001368">
    <property type="protein sequence ID" value="EHJ49460.1"/>
    <property type="molecule type" value="Genomic_DNA"/>
</dbReference>
<gene>
    <name evidence="9" type="primary">adk</name>
    <name evidence="10" type="synonym">tilS</name>
    <name evidence="14" type="ORF">DFW101_3462</name>
</gene>
<dbReference type="PROSITE" id="PS00113">
    <property type="entry name" value="ADENYLATE_KINASE"/>
    <property type="match status" value="1"/>
</dbReference>
<feature type="binding site" evidence="9">
    <location>
        <position position="509"/>
    </location>
    <ligand>
        <name>ATP</name>
        <dbReference type="ChEBI" id="CHEBI:30616"/>
    </ligand>
</feature>
<evidence type="ECO:0000256" key="3">
    <source>
        <dbReference type="ARBA" id="ARBA00022694"/>
    </source>
</evidence>
<evidence type="ECO:0000256" key="9">
    <source>
        <dbReference type="HAMAP-Rule" id="MF_00235"/>
    </source>
</evidence>
<evidence type="ECO:0000256" key="5">
    <source>
        <dbReference type="ARBA" id="ARBA00022741"/>
    </source>
</evidence>
<feature type="compositionally biased region" description="Pro residues" evidence="12">
    <location>
        <begin position="1"/>
        <end position="10"/>
    </location>
</feature>
<evidence type="ECO:0000313" key="14">
    <source>
        <dbReference type="EMBL" id="EHJ49460.1"/>
    </source>
</evidence>
<dbReference type="Gene3D" id="3.40.50.300">
    <property type="entry name" value="P-loop containing nucleotide triphosphate hydrolases"/>
    <property type="match status" value="1"/>
</dbReference>
<comment type="domain">
    <text evidence="10">The N-terminal region contains the highly conserved SGGXDS motif, predicted to be a P-loop motif involved in ATP binding.</text>
</comment>
<feature type="region of interest" description="NMP" evidence="9">
    <location>
        <begin position="413"/>
        <end position="442"/>
    </location>
</feature>
<feature type="binding site" evidence="9">
    <location>
        <position position="556"/>
    </location>
    <ligand>
        <name>AMP</name>
        <dbReference type="ChEBI" id="CHEBI:456215"/>
    </ligand>
</feature>
<dbReference type="UniPathway" id="UPA00588">
    <property type="reaction ID" value="UER00649"/>
</dbReference>
<keyword evidence="5 10" id="KW-0547">Nucleotide-binding</keyword>
<dbReference type="STRING" id="694327.DFW101_3462"/>
<keyword evidence="10" id="KW-0963">Cytoplasm</keyword>
<dbReference type="PANTHER" id="PTHR43033">
    <property type="entry name" value="TRNA(ILE)-LYSIDINE SYNTHASE-RELATED"/>
    <property type="match status" value="1"/>
</dbReference>
<keyword evidence="15" id="KW-1185">Reference proteome</keyword>
<feature type="region of interest" description="Disordered" evidence="12">
    <location>
        <begin position="1"/>
        <end position="24"/>
    </location>
</feature>
<feature type="binding site" evidence="9">
    <location>
        <position position="419"/>
    </location>
    <ligand>
        <name>AMP</name>
        <dbReference type="ChEBI" id="CHEBI:456215"/>
    </ligand>
</feature>
<dbReference type="Proteomes" id="UP000004662">
    <property type="component" value="Chromosome"/>
</dbReference>
<dbReference type="InterPro" id="IPR000850">
    <property type="entry name" value="Adenylat/UMP-CMP_kin"/>
</dbReference>
<keyword evidence="4 9" id="KW-0545">Nucleotide biosynthesis</keyword>
<dbReference type="NCBIfam" id="TIGR02432">
    <property type="entry name" value="lysidine_TilS_N"/>
    <property type="match status" value="1"/>
</dbReference>
<evidence type="ECO:0000256" key="11">
    <source>
        <dbReference type="RuleBase" id="RU003331"/>
    </source>
</evidence>
<dbReference type="Pfam" id="PF00406">
    <property type="entry name" value="ADK"/>
    <property type="match status" value="1"/>
</dbReference>
<dbReference type="eggNOG" id="COG0037">
    <property type="taxonomic scope" value="Bacteria"/>
</dbReference>
<dbReference type="InterPro" id="IPR011063">
    <property type="entry name" value="TilS/TtcA_N"/>
</dbReference>
<dbReference type="InterPro" id="IPR033690">
    <property type="entry name" value="Adenylat_kinase_CS"/>
</dbReference>
<protein>
    <recommendedName>
        <fullName evidence="9 10">Multifunctional fusion protein</fullName>
    </recommendedName>
    <domain>
        <recommendedName>
            <fullName evidence="9">Adenylate kinase</fullName>
            <shortName evidence="9">AK</shortName>
            <ecNumber evidence="9">2.7.4.3</ecNumber>
        </recommendedName>
        <alternativeName>
            <fullName evidence="9">ATP-AMP transphosphorylase</fullName>
        </alternativeName>
        <alternativeName>
            <fullName evidence="9">ATP:AMP phosphotransferase</fullName>
        </alternativeName>
        <alternativeName>
            <fullName evidence="9">Adenylate monophosphate kinase</fullName>
        </alternativeName>
    </domain>
    <domain>
        <recommendedName>
            <fullName evidence="10">tRNA(Ile)-lysidine synthase</fullName>
            <ecNumber evidence="10">6.3.4.19</ecNumber>
        </recommendedName>
        <alternativeName>
            <fullName evidence="10">tRNA(Ile)-2-lysyl-cytidine synthase</fullName>
        </alternativeName>
        <alternativeName>
            <fullName evidence="10">tRNA(Ile)-lysidine synthetase</fullName>
        </alternativeName>
    </domain>
</protein>
<comment type="domain">
    <text evidence="9">Consists of three domains, a large central CORE domain and two small peripheral domains, NMPbind and LID, which undergo movements during catalysis. The LID domain closes over the site of phosphoryl transfer upon ATP binding. Assembling and dissambling the active center during each catalytic cycle provides an effective means to prevent ATP hydrolysis.</text>
</comment>
<organism evidence="14 15">
    <name type="scientific">Solidesulfovibrio carbinoliphilus subsp. oakridgensis</name>
    <dbReference type="NCBI Taxonomy" id="694327"/>
    <lineage>
        <taxon>Bacteria</taxon>
        <taxon>Pseudomonadati</taxon>
        <taxon>Thermodesulfobacteriota</taxon>
        <taxon>Desulfovibrionia</taxon>
        <taxon>Desulfovibrionales</taxon>
        <taxon>Desulfovibrionaceae</taxon>
        <taxon>Solidesulfovibrio</taxon>
    </lineage>
</organism>
<dbReference type="GO" id="GO:0004017">
    <property type="term" value="F:AMP kinase activity"/>
    <property type="evidence" value="ECO:0007669"/>
    <property type="project" value="UniProtKB-UniRule"/>
</dbReference>
<comment type="catalytic activity">
    <reaction evidence="8 10">
        <text>cytidine(34) in tRNA(Ile2) + L-lysine + ATP = lysidine(34) in tRNA(Ile2) + AMP + diphosphate + H(+)</text>
        <dbReference type="Rhea" id="RHEA:43744"/>
        <dbReference type="Rhea" id="RHEA-COMP:10625"/>
        <dbReference type="Rhea" id="RHEA-COMP:10670"/>
        <dbReference type="ChEBI" id="CHEBI:15378"/>
        <dbReference type="ChEBI" id="CHEBI:30616"/>
        <dbReference type="ChEBI" id="CHEBI:32551"/>
        <dbReference type="ChEBI" id="CHEBI:33019"/>
        <dbReference type="ChEBI" id="CHEBI:82748"/>
        <dbReference type="ChEBI" id="CHEBI:83665"/>
        <dbReference type="ChEBI" id="CHEBI:456215"/>
        <dbReference type="EC" id="6.3.4.19"/>
    </reaction>
</comment>
<keyword evidence="6 9" id="KW-0418">Kinase</keyword>
<comment type="catalytic activity">
    <reaction evidence="9 11">
        <text>AMP + ATP = 2 ADP</text>
        <dbReference type="Rhea" id="RHEA:12973"/>
        <dbReference type="ChEBI" id="CHEBI:30616"/>
        <dbReference type="ChEBI" id="CHEBI:456215"/>
        <dbReference type="ChEBI" id="CHEBI:456216"/>
        <dbReference type="EC" id="2.7.4.3"/>
    </reaction>
</comment>
<evidence type="ECO:0000256" key="6">
    <source>
        <dbReference type="ARBA" id="ARBA00022777"/>
    </source>
</evidence>
<comment type="function">
    <text evidence="9">Catalyzes the reversible transfer of the terminal phosphate group between ATP and AMP. Plays an important role in cellular energy homeostasis and in adenine nucleotide metabolism.</text>
</comment>
<dbReference type="GO" id="GO:0005737">
    <property type="term" value="C:cytoplasm"/>
    <property type="evidence" value="ECO:0007669"/>
    <property type="project" value="UniProtKB-SubCell"/>
</dbReference>
<feature type="compositionally biased region" description="Low complexity" evidence="12">
    <location>
        <begin position="11"/>
        <end position="21"/>
    </location>
</feature>
<dbReference type="EC" id="6.3.4.19" evidence="10"/>
<dbReference type="NCBIfam" id="NF011102">
    <property type="entry name" value="PRK14529.1"/>
    <property type="match status" value="1"/>
</dbReference>
<comment type="pathway">
    <text evidence="9">Purine metabolism; AMP biosynthesis via salvage pathway; AMP from ADP: step 1/1.</text>
</comment>
<comment type="similarity">
    <text evidence="9">Belongs to the adenylate kinase family.</text>
</comment>
<dbReference type="Pfam" id="PF01171">
    <property type="entry name" value="ATP_bind_3"/>
    <property type="match status" value="1"/>
</dbReference>
<keyword evidence="7 10" id="KW-0067">ATP-binding</keyword>
<dbReference type="HOGENOM" id="CLU_451089_0_0_7"/>
<feature type="binding site" evidence="9">
    <location>
        <position position="544"/>
    </location>
    <ligand>
        <name>AMP</name>
        <dbReference type="ChEBI" id="CHEBI:456215"/>
    </ligand>
</feature>
<dbReference type="InterPro" id="IPR027417">
    <property type="entry name" value="P-loop_NTPase"/>
</dbReference>
<dbReference type="SUPFAM" id="SSF52402">
    <property type="entry name" value="Adenine nucleotide alpha hydrolases-like"/>
    <property type="match status" value="1"/>
</dbReference>
<dbReference type="HAMAP" id="MF_01161">
    <property type="entry name" value="tRNA_Ile_lys_synt"/>
    <property type="match status" value="1"/>
</dbReference>
<keyword evidence="2 9" id="KW-0808">Transferase</keyword>
<dbReference type="GO" id="GO:0006400">
    <property type="term" value="P:tRNA modification"/>
    <property type="evidence" value="ECO:0007669"/>
    <property type="project" value="UniProtKB-UniRule"/>
</dbReference>
<feature type="binding site" evidence="9">
    <location>
        <begin position="440"/>
        <end position="442"/>
    </location>
    <ligand>
        <name>AMP</name>
        <dbReference type="ChEBI" id="CHEBI:456215"/>
    </ligand>
</feature>
<dbReference type="PRINTS" id="PR00094">
    <property type="entry name" value="ADENYLTKNASE"/>
</dbReference>
<feature type="binding site" evidence="9">
    <location>
        <begin position="467"/>
        <end position="470"/>
    </location>
    <ligand>
        <name>AMP</name>
        <dbReference type="ChEBI" id="CHEBI:456215"/>
    </ligand>
</feature>
<comment type="caution">
    <text evidence="9">Lacks conserved residue(s) required for the propagation of feature annotation.</text>
</comment>
<dbReference type="InterPro" id="IPR012795">
    <property type="entry name" value="tRNA_Ile_lys_synt_N"/>
</dbReference>
<dbReference type="GO" id="GO:0044209">
    <property type="term" value="P:AMP salvage"/>
    <property type="evidence" value="ECO:0007669"/>
    <property type="project" value="UniProtKB-UniRule"/>
</dbReference>
<feature type="binding site" evidence="9">
    <location>
        <begin position="393"/>
        <end position="398"/>
    </location>
    <ligand>
        <name>ATP</name>
        <dbReference type="ChEBI" id="CHEBI:30616"/>
    </ligand>
</feature>
<dbReference type="CDD" id="cd01428">
    <property type="entry name" value="ADK"/>
    <property type="match status" value="1"/>
</dbReference>
<keyword evidence="3 10" id="KW-0819">tRNA processing</keyword>
<dbReference type="SUPFAM" id="SSF52540">
    <property type="entry name" value="P-loop containing nucleoside triphosphate hydrolases"/>
    <property type="match status" value="1"/>
</dbReference>
<comment type="similarity">
    <text evidence="10">Belongs to the tRNA(Ile)-lysidine synthase family.</text>
</comment>
<dbReference type="GO" id="GO:0032267">
    <property type="term" value="F:tRNA(Ile)-lysidine synthase activity"/>
    <property type="evidence" value="ECO:0007669"/>
    <property type="project" value="UniProtKB-EC"/>
</dbReference>
<sequence length="606" mass="65536">MNQPTPPPSPAAGQPPQQRPGRLADLPRPQARLCLDVAKFLVRDCGLDAGTLRGATWLVACSGGPDSLVLLQILLLLAPRLGFRLEAAHLDHGLRPGSGAEAARVRAFCRDRDVPCHLRRVDVADVSRTRKLGLEDAGRAARYGFFADLLAERPGAFVALGHQLNDLAEDQLMRLTRGTGWPALGGMAAVDPARRLVRPLLLTPRRDIEAFAAALGLPVVHDPTNDDPAFLRNRLRQGALPMLCAENARYLEAAARLWRQARLDADFIEAALPALPDPAALPMAALAGLPAALRLRLYRRALAALGPGQALGDTLLALDAAVVRRDTGRVFQFPGGKTARIDRLAVAFGRERAKAAKRETPLTGLGPEGNEADCEKSNMEAVPVNILTFGPNGSGKGTQGSLVKKKYNLAHIESGAIFREHIGGGTELGMKAKAFIDKGELVPDDITIPMILETLKAKGGNGWLLDGFPRNMVQAEKLWEALQKEGMKLDYVIEILLPREIAKNRIMGRRLCVNDPNHPNNIFIDAIKPNGDKCRVCGGDLKTRSDDQDEGAIGKRHDIYYDTTTGTLAAAYFYKDLAAKGQTKYIELNGEGSIDSIKDTLLAQLA</sequence>
<dbReference type="EC" id="2.7.4.3" evidence="9"/>
<dbReference type="InterPro" id="IPR012094">
    <property type="entry name" value="tRNA_Ile_lys_synt"/>
</dbReference>
<feature type="binding site" evidence="9">
    <location>
        <position position="474"/>
    </location>
    <ligand>
        <name>AMP</name>
        <dbReference type="ChEBI" id="CHEBI:456215"/>
    </ligand>
</feature>
<comment type="subcellular location">
    <subcellularLocation>
        <location evidence="10 11">Cytoplasm</location>
    </subcellularLocation>
</comment>
<evidence type="ECO:0000256" key="12">
    <source>
        <dbReference type="SAM" id="MobiDB-lite"/>
    </source>
</evidence>
<dbReference type="CDD" id="cd01992">
    <property type="entry name" value="TilS_N"/>
    <property type="match status" value="1"/>
</dbReference>
<comment type="function">
    <text evidence="10">Ligates lysine onto the cytidine present at position 34 of the AUA codon-specific tRNA(Ile) that contains the anticodon CAU, in an ATP-dependent manner. Cytidine is converted to lysidine, thus changing the amino acid specificity of the tRNA from methionine to isoleucine.</text>
</comment>
<keyword evidence="1 10" id="KW-0436">Ligase</keyword>
<accession>G7QBW7</accession>
<feature type="binding site" evidence="9">
    <location>
        <position position="592"/>
    </location>
    <ligand>
        <name>ATP</name>
        <dbReference type="ChEBI" id="CHEBI:30616"/>
    </ligand>
</feature>
<dbReference type="eggNOG" id="COG0563">
    <property type="taxonomic scope" value="Bacteria"/>
</dbReference>
<evidence type="ECO:0000256" key="4">
    <source>
        <dbReference type="ARBA" id="ARBA00022727"/>
    </source>
</evidence>
<dbReference type="PANTHER" id="PTHR43033:SF1">
    <property type="entry name" value="TRNA(ILE)-LYSIDINE SYNTHASE-RELATED"/>
    <property type="match status" value="1"/>
</dbReference>
<feature type="binding site" evidence="10">
    <location>
        <begin position="62"/>
        <end position="67"/>
    </location>
    <ligand>
        <name>ATP</name>
        <dbReference type="ChEBI" id="CHEBI:30616"/>
    </ligand>
</feature>
<evidence type="ECO:0000259" key="13">
    <source>
        <dbReference type="Pfam" id="PF01171"/>
    </source>
</evidence>
<reference evidence="15" key="1">
    <citation type="journal article" date="2015" name="Genome Announc.">
        <title>High-Quality Draft Genome Sequence of Desulfovibrio carbinoliphilus FW-101-2B, an Organic Acid-Oxidizing Sulfate-Reducing Bacterium Isolated from Uranium(VI)-Contaminated Groundwater.</title>
        <authorList>
            <person name="Ramsay B.D."/>
            <person name="Hwang C."/>
            <person name="Woo H.L."/>
            <person name="Carroll S.L."/>
            <person name="Lucas S."/>
            <person name="Han J."/>
            <person name="Lapidus A.L."/>
            <person name="Cheng J.F."/>
            <person name="Goodwin L.A."/>
            <person name="Pitluck S."/>
            <person name="Peters L."/>
            <person name="Chertkov O."/>
            <person name="Held B."/>
            <person name="Detter J.C."/>
            <person name="Han C.S."/>
            <person name="Tapia R."/>
            <person name="Land M.L."/>
            <person name="Hauser L.J."/>
            <person name="Kyrpides N.C."/>
            <person name="Ivanova N.N."/>
            <person name="Mikhailova N."/>
            <person name="Pagani I."/>
            <person name="Woyke T."/>
            <person name="Arkin A.P."/>
            <person name="Dehal P."/>
            <person name="Chivian D."/>
            <person name="Criddle C.S."/>
            <person name="Wu W."/>
            <person name="Chakraborty R."/>
            <person name="Hazen T.C."/>
            <person name="Fields M.W."/>
        </authorList>
    </citation>
    <scope>NUCLEOTIDE SEQUENCE [LARGE SCALE GENOMIC DNA]</scope>
    <source>
        <strain evidence="15">FW-101-2B</strain>
    </source>
</reference>
<dbReference type="InterPro" id="IPR014729">
    <property type="entry name" value="Rossmann-like_a/b/a_fold"/>
</dbReference>
<dbReference type="HAMAP" id="MF_00235">
    <property type="entry name" value="Adenylate_kinase_Adk"/>
    <property type="match status" value="1"/>
</dbReference>
<evidence type="ECO:0000256" key="7">
    <source>
        <dbReference type="ARBA" id="ARBA00022840"/>
    </source>
</evidence>
<proteinExistence type="inferred from homology"/>
<evidence type="ECO:0000256" key="2">
    <source>
        <dbReference type="ARBA" id="ARBA00022679"/>
    </source>
</evidence>